<dbReference type="RefSeq" id="WP_241962432.1">
    <property type="nucleotide sequence ID" value="NZ_PUIO01000152.1"/>
</dbReference>
<keyword evidence="2" id="KW-0596">Phosphopantetheine</keyword>
<dbReference type="InterPro" id="IPR009081">
    <property type="entry name" value="PP-bd_ACP"/>
</dbReference>
<dbReference type="SUPFAM" id="SSF56801">
    <property type="entry name" value="Acetyl-CoA synthetase-like"/>
    <property type="match status" value="1"/>
</dbReference>
<dbReference type="GO" id="GO:0043041">
    <property type="term" value="P:amino acid activation for nonribosomal peptide biosynthetic process"/>
    <property type="evidence" value="ECO:0007669"/>
    <property type="project" value="TreeGrafter"/>
</dbReference>
<dbReference type="PROSITE" id="PS00012">
    <property type="entry name" value="PHOSPHOPANTETHEINE"/>
    <property type="match status" value="1"/>
</dbReference>
<evidence type="ECO:0000259" key="4">
    <source>
        <dbReference type="PROSITE" id="PS50075"/>
    </source>
</evidence>
<evidence type="ECO:0000256" key="2">
    <source>
        <dbReference type="ARBA" id="ARBA00022450"/>
    </source>
</evidence>
<gene>
    <name evidence="5" type="ORF">C5613_44170</name>
</gene>
<reference evidence="6" key="1">
    <citation type="submission" date="2018-02" db="EMBL/GenBank/DDBJ databases">
        <title>Draft genome sequencing of Rhodococcus opacus KU647198.</title>
        <authorList>
            <person name="Zheng B.-X."/>
        </authorList>
    </citation>
    <scope>NUCLEOTIDE SEQUENCE [LARGE SCALE GENOMIC DNA]</scope>
    <source>
        <strain evidence="6">04-OD7</strain>
    </source>
</reference>
<dbReference type="GO" id="GO:0044550">
    <property type="term" value="P:secondary metabolite biosynthetic process"/>
    <property type="evidence" value="ECO:0007669"/>
    <property type="project" value="TreeGrafter"/>
</dbReference>
<dbReference type="SMART" id="SM00823">
    <property type="entry name" value="PKS_PP"/>
    <property type="match status" value="1"/>
</dbReference>
<dbReference type="SUPFAM" id="SSF52777">
    <property type="entry name" value="CoA-dependent acyltransferases"/>
    <property type="match status" value="2"/>
</dbReference>
<dbReference type="SUPFAM" id="SSF47336">
    <property type="entry name" value="ACP-like"/>
    <property type="match status" value="1"/>
</dbReference>
<dbReference type="InterPro" id="IPR036736">
    <property type="entry name" value="ACP-like_sf"/>
</dbReference>
<dbReference type="Gene3D" id="3.30.559.30">
    <property type="entry name" value="Nonribosomal peptide synthetase, condensation domain"/>
    <property type="match status" value="1"/>
</dbReference>
<sequence length="659" mass="71826">ATLTTHPDITHAAVTVHHDHHTGDRLVGYVVPRDGARLDPARVRALVADRLPDYMVPSPITVLDRLPLTASGKVDRRALPAPVFPVPQYRAPVTVAEGVVAGVFADVLGRERVGLDDDFFTLGGNSLLATQVVSRLGAAMDARVPMRVLFEASSVQALSTWLESRAAAGAHTPLVPRTRPEHIPLSYAQQRIWFLNRFDPHSPVYNIPFAVRLSGTMDTAALLAAIADVVDRHETLRTIYPESKAGPHQVVVPAAEVSGGFATAAVTENELATRLLSMASSEFDVTTSVPVRAALFETAENEHVLAVVLHHICADGSSIAPLARDLMAAYTTRTHGNPPAWSAPTVQYADYTLWQRELLGSDDDPNSLLARQLTYWRTTLDGLPEQLELPGYRTRPVTSHRGRTHAFTIDAPTHRAAAELARQHTATVFMVLHTAFAVFLARMSGTTDIIIGTPVAGRGDPALDDLVGMFVNTLVLRTPVDGASSFTQLLTTVRETDLAAFEHADVPFERVVQALNPARSTTRHPLFQVMLVFQNQEHPKLELAGLTARIEDIDHTATQFDLTLTVTERVDRDGAARGLTAALTYAQDLFDENTVRGFADRFTRLLEAVVADPNSPVGDIDLLDPTEKQLILEDWNHTDHATTTDTLVSMFGAQVARTP</sequence>
<feature type="non-terminal residue" evidence="5">
    <location>
        <position position="659"/>
    </location>
</feature>
<evidence type="ECO:0000313" key="6">
    <source>
        <dbReference type="Proteomes" id="UP000239290"/>
    </source>
</evidence>
<dbReference type="InterPro" id="IPR020806">
    <property type="entry name" value="PKS_PP-bd"/>
</dbReference>
<organism evidence="5 6">
    <name type="scientific">Rhodococcus opacus</name>
    <name type="common">Nocardia opaca</name>
    <dbReference type="NCBI Taxonomy" id="37919"/>
    <lineage>
        <taxon>Bacteria</taxon>
        <taxon>Bacillati</taxon>
        <taxon>Actinomycetota</taxon>
        <taxon>Actinomycetes</taxon>
        <taxon>Mycobacteriales</taxon>
        <taxon>Nocardiaceae</taxon>
        <taxon>Rhodococcus</taxon>
    </lineage>
</organism>
<dbReference type="Gene3D" id="3.30.559.10">
    <property type="entry name" value="Chloramphenicol acetyltransferase-like domain"/>
    <property type="match status" value="1"/>
</dbReference>
<dbReference type="Pfam" id="PF13193">
    <property type="entry name" value="AMP-binding_C"/>
    <property type="match status" value="1"/>
</dbReference>
<accession>A0A2S8I3N5</accession>
<dbReference type="Pfam" id="PF00550">
    <property type="entry name" value="PP-binding"/>
    <property type="match status" value="1"/>
</dbReference>
<dbReference type="Proteomes" id="UP000239290">
    <property type="component" value="Unassembled WGS sequence"/>
</dbReference>
<dbReference type="Pfam" id="PF00668">
    <property type="entry name" value="Condensation"/>
    <property type="match status" value="1"/>
</dbReference>
<dbReference type="GO" id="GO:0003824">
    <property type="term" value="F:catalytic activity"/>
    <property type="evidence" value="ECO:0007669"/>
    <property type="project" value="InterPro"/>
</dbReference>
<dbReference type="InterPro" id="IPR025110">
    <property type="entry name" value="AMP-bd_C"/>
</dbReference>
<comment type="caution">
    <text evidence="5">The sequence shown here is derived from an EMBL/GenBank/DDBJ whole genome shotgun (WGS) entry which is preliminary data.</text>
</comment>
<proteinExistence type="predicted"/>
<dbReference type="GO" id="GO:0031177">
    <property type="term" value="F:phosphopantetheine binding"/>
    <property type="evidence" value="ECO:0007669"/>
    <property type="project" value="InterPro"/>
</dbReference>
<keyword evidence="3" id="KW-0597">Phosphoprotein</keyword>
<dbReference type="PANTHER" id="PTHR45527:SF1">
    <property type="entry name" value="FATTY ACID SYNTHASE"/>
    <property type="match status" value="1"/>
</dbReference>
<dbReference type="AlphaFoldDB" id="A0A2S8I3N5"/>
<dbReference type="Gene3D" id="1.10.1200.10">
    <property type="entry name" value="ACP-like"/>
    <property type="match status" value="1"/>
</dbReference>
<dbReference type="EMBL" id="PUIO01000152">
    <property type="protein sequence ID" value="PQP09305.1"/>
    <property type="molecule type" value="Genomic_DNA"/>
</dbReference>
<feature type="non-terminal residue" evidence="5">
    <location>
        <position position="1"/>
    </location>
</feature>
<dbReference type="PANTHER" id="PTHR45527">
    <property type="entry name" value="NONRIBOSOMAL PEPTIDE SYNTHETASE"/>
    <property type="match status" value="1"/>
</dbReference>
<dbReference type="GO" id="GO:0008610">
    <property type="term" value="P:lipid biosynthetic process"/>
    <property type="evidence" value="ECO:0007669"/>
    <property type="project" value="UniProtKB-ARBA"/>
</dbReference>
<dbReference type="InterPro" id="IPR023213">
    <property type="entry name" value="CAT-like_dom_sf"/>
</dbReference>
<evidence type="ECO:0000256" key="1">
    <source>
        <dbReference type="ARBA" id="ARBA00001957"/>
    </source>
</evidence>
<dbReference type="GO" id="GO:0005829">
    <property type="term" value="C:cytosol"/>
    <property type="evidence" value="ECO:0007669"/>
    <property type="project" value="TreeGrafter"/>
</dbReference>
<dbReference type="InterPro" id="IPR001242">
    <property type="entry name" value="Condensation_dom"/>
</dbReference>
<feature type="domain" description="Carrier" evidence="4">
    <location>
        <begin position="91"/>
        <end position="166"/>
    </location>
</feature>
<dbReference type="Gene3D" id="3.30.300.30">
    <property type="match status" value="1"/>
</dbReference>
<evidence type="ECO:0000313" key="5">
    <source>
        <dbReference type="EMBL" id="PQP09305.1"/>
    </source>
</evidence>
<comment type="cofactor">
    <cofactor evidence="1">
        <name>pantetheine 4'-phosphate</name>
        <dbReference type="ChEBI" id="CHEBI:47942"/>
    </cofactor>
</comment>
<protein>
    <recommendedName>
        <fullName evidence="4">Carrier domain-containing protein</fullName>
    </recommendedName>
</protein>
<dbReference type="CDD" id="cd19540">
    <property type="entry name" value="LCL_NRPS-like"/>
    <property type="match status" value="1"/>
</dbReference>
<dbReference type="InterPro" id="IPR006162">
    <property type="entry name" value="Ppantetheine_attach_site"/>
</dbReference>
<name>A0A2S8I3N5_RHOOP</name>
<dbReference type="PROSITE" id="PS50075">
    <property type="entry name" value="CARRIER"/>
    <property type="match status" value="1"/>
</dbReference>
<dbReference type="InterPro" id="IPR045851">
    <property type="entry name" value="AMP-bd_C_sf"/>
</dbReference>
<evidence type="ECO:0000256" key="3">
    <source>
        <dbReference type="ARBA" id="ARBA00022553"/>
    </source>
</evidence>